<name>C5BN33_TERTT</name>
<dbReference type="Proteomes" id="UP000009080">
    <property type="component" value="Chromosome"/>
</dbReference>
<dbReference type="EMBL" id="CP001614">
    <property type="protein sequence ID" value="ACR14336.1"/>
    <property type="molecule type" value="Genomic_DNA"/>
</dbReference>
<dbReference type="KEGG" id="ttu:TERTU_0532"/>
<evidence type="ECO:0000313" key="1">
    <source>
        <dbReference type="EMBL" id="ACR14336.1"/>
    </source>
</evidence>
<proteinExistence type="predicted"/>
<accession>C5BN33</accession>
<dbReference type="AlphaFoldDB" id="C5BN33"/>
<dbReference type="HOGENOM" id="CLU_3012780_0_0_6"/>
<keyword evidence="1" id="KW-0472">Membrane</keyword>
<organism evidence="1 2">
    <name type="scientific">Teredinibacter turnerae (strain ATCC 39867 / T7901)</name>
    <dbReference type="NCBI Taxonomy" id="377629"/>
    <lineage>
        <taxon>Bacteria</taxon>
        <taxon>Pseudomonadati</taxon>
        <taxon>Pseudomonadota</taxon>
        <taxon>Gammaproteobacteria</taxon>
        <taxon>Cellvibrionales</taxon>
        <taxon>Cellvibrionaceae</taxon>
        <taxon>Teredinibacter</taxon>
    </lineage>
</organism>
<protein>
    <submittedName>
        <fullName evidence="1">OmpA domain protein transmembrane region-containing protein</fullName>
    </submittedName>
</protein>
<sequence length="56" mass="6558">MDYNISSTDTESDQLYGLGFSFEIKKKNQLYIEYASYIHDSEIEFDGVSIGYKYKI</sequence>
<dbReference type="InterPro" id="IPR011250">
    <property type="entry name" value="OMP/PagP_B-barrel"/>
</dbReference>
<keyword evidence="2" id="KW-1185">Reference proteome</keyword>
<evidence type="ECO:0000313" key="2">
    <source>
        <dbReference type="Proteomes" id="UP000009080"/>
    </source>
</evidence>
<reference evidence="1 2" key="1">
    <citation type="journal article" date="2009" name="PLoS ONE">
        <title>The complete genome of Teredinibacter turnerae T7901: an intracellular endosymbiont of marine wood-boring bivalves (shipworms).</title>
        <authorList>
            <person name="Yang J.C."/>
            <person name="Madupu R."/>
            <person name="Durkin A.S."/>
            <person name="Ekborg N.A."/>
            <person name="Pedamallu C.S."/>
            <person name="Hostetler J.B."/>
            <person name="Radune D."/>
            <person name="Toms B.S."/>
            <person name="Henrissat B."/>
            <person name="Coutinho P.M."/>
            <person name="Schwarz S."/>
            <person name="Field L."/>
            <person name="Trindade-Silva A.E."/>
            <person name="Soares C.A.G."/>
            <person name="Elshahawi S."/>
            <person name="Hanora A."/>
            <person name="Schmidt E.W."/>
            <person name="Haygood M.G."/>
            <person name="Posfai J."/>
            <person name="Benner J."/>
            <person name="Madinger C."/>
            <person name="Nove J."/>
            <person name="Anton B."/>
            <person name="Chaudhary K."/>
            <person name="Foster J."/>
            <person name="Holman A."/>
            <person name="Kumar S."/>
            <person name="Lessard P.A."/>
            <person name="Luyten Y.A."/>
            <person name="Slatko B."/>
            <person name="Wood N."/>
            <person name="Wu B."/>
            <person name="Teplitski M."/>
            <person name="Mougous J.D."/>
            <person name="Ward N."/>
            <person name="Eisen J.A."/>
            <person name="Badger J.H."/>
            <person name="Distel D.L."/>
        </authorList>
    </citation>
    <scope>NUCLEOTIDE SEQUENCE [LARGE SCALE GENOMIC DNA]</scope>
    <source>
        <strain evidence="2">ATCC 39867 / T7901</strain>
    </source>
</reference>
<keyword evidence="1" id="KW-0812">Transmembrane</keyword>
<gene>
    <name evidence="1" type="ordered locus">TERTU_0532</name>
</gene>
<dbReference type="eggNOG" id="COG3637">
    <property type="taxonomic scope" value="Bacteria"/>
</dbReference>
<dbReference type="SUPFAM" id="SSF56925">
    <property type="entry name" value="OMPA-like"/>
    <property type="match status" value="1"/>
</dbReference>